<dbReference type="OrthoDB" id="8093048at2759"/>
<feature type="compositionally biased region" description="Polar residues" evidence="1">
    <location>
        <begin position="45"/>
        <end position="65"/>
    </location>
</feature>
<feature type="region of interest" description="Disordered" evidence="1">
    <location>
        <begin position="45"/>
        <end position="121"/>
    </location>
</feature>
<name>A0A9J6C2H3_POLVA</name>
<feature type="compositionally biased region" description="Basic residues" evidence="1">
    <location>
        <begin position="66"/>
        <end position="84"/>
    </location>
</feature>
<reference evidence="2" key="1">
    <citation type="submission" date="2021-03" db="EMBL/GenBank/DDBJ databases">
        <title>Chromosome level genome of the anhydrobiotic midge Polypedilum vanderplanki.</title>
        <authorList>
            <person name="Yoshida Y."/>
            <person name="Kikawada T."/>
            <person name="Gusev O."/>
        </authorList>
    </citation>
    <scope>NUCLEOTIDE SEQUENCE</scope>
    <source>
        <strain evidence="2">NIAS01</strain>
        <tissue evidence="2">Whole body or cell culture</tissue>
    </source>
</reference>
<dbReference type="SUPFAM" id="SSF48726">
    <property type="entry name" value="Immunoglobulin"/>
    <property type="match status" value="1"/>
</dbReference>
<sequence length="121" mass="13290">MERVPPSVKAVNQLVGAPVESNVQLQCIVEAFPKPLNTWYRHEGATSSATKTYNNTNSIYTTAKPQRNRNKQQHNNNHQHKSHHEGKGSGVGIKDSSGFGPNQIQIRDSDAIAASEGNEKN</sequence>
<dbReference type="AlphaFoldDB" id="A0A9J6C2H3"/>
<evidence type="ECO:0000256" key="1">
    <source>
        <dbReference type="SAM" id="MobiDB-lite"/>
    </source>
</evidence>
<dbReference type="Proteomes" id="UP001107558">
    <property type="component" value="Chromosome 2"/>
</dbReference>
<comment type="caution">
    <text evidence="2">The sequence shown here is derived from an EMBL/GenBank/DDBJ whole genome shotgun (WGS) entry which is preliminary data.</text>
</comment>
<protein>
    <recommendedName>
        <fullName evidence="4">Ig-like domain-containing protein</fullName>
    </recommendedName>
</protein>
<dbReference type="EMBL" id="JADBJN010000002">
    <property type="protein sequence ID" value="KAG5676226.1"/>
    <property type="molecule type" value="Genomic_DNA"/>
</dbReference>
<dbReference type="Gene3D" id="2.60.40.10">
    <property type="entry name" value="Immunoglobulins"/>
    <property type="match status" value="1"/>
</dbReference>
<proteinExistence type="predicted"/>
<dbReference type="InterPro" id="IPR036179">
    <property type="entry name" value="Ig-like_dom_sf"/>
</dbReference>
<dbReference type="InterPro" id="IPR013783">
    <property type="entry name" value="Ig-like_fold"/>
</dbReference>
<evidence type="ECO:0000313" key="2">
    <source>
        <dbReference type="EMBL" id="KAG5676226.1"/>
    </source>
</evidence>
<keyword evidence="3" id="KW-1185">Reference proteome</keyword>
<gene>
    <name evidence="2" type="ORF">PVAND_006075</name>
</gene>
<evidence type="ECO:0008006" key="4">
    <source>
        <dbReference type="Google" id="ProtNLM"/>
    </source>
</evidence>
<evidence type="ECO:0000313" key="3">
    <source>
        <dbReference type="Proteomes" id="UP001107558"/>
    </source>
</evidence>
<accession>A0A9J6C2H3</accession>
<organism evidence="2 3">
    <name type="scientific">Polypedilum vanderplanki</name>
    <name type="common">Sleeping chironomid midge</name>
    <dbReference type="NCBI Taxonomy" id="319348"/>
    <lineage>
        <taxon>Eukaryota</taxon>
        <taxon>Metazoa</taxon>
        <taxon>Ecdysozoa</taxon>
        <taxon>Arthropoda</taxon>
        <taxon>Hexapoda</taxon>
        <taxon>Insecta</taxon>
        <taxon>Pterygota</taxon>
        <taxon>Neoptera</taxon>
        <taxon>Endopterygota</taxon>
        <taxon>Diptera</taxon>
        <taxon>Nematocera</taxon>
        <taxon>Chironomoidea</taxon>
        <taxon>Chironomidae</taxon>
        <taxon>Chironominae</taxon>
        <taxon>Polypedilum</taxon>
        <taxon>Polypedilum</taxon>
    </lineage>
</organism>